<proteinExistence type="predicted"/>
<evidence type="ECO:0000256" key="1">
    <source>
        <dbReference type="SAM" id="MobiDB-lite"/>
    </source>
</evidence>
<sequence length="67" mass="7289">MVGTHHMAGGINQPLAGTGQSEGLPPVLELRWSVPPERWPVPTKVPQAASLAYERQFLLLIFLSLIA</sequence>
<dbReference type="Proteomes" id="UP000027138">
    <property type="component" value="Unassembled WGS sequence"/>
</dbReference>
<protein>
    <submittedName>
        <fullName evidence="2">Uncharacterized protein</fullName>
    </submittedName>
</protein>
<evidence type="ECO:0000313" key="3">
    <source>
        <dbReference type="Proteomes" id="UP000027138"/>
    </source>
</evidence>
<evidence type="ECO:0000313" key="2">
    <source>
        <dbReference type="EMBL" id="KDP37475.1"/>
    </source>
</evidence>
<feature type="region of interest" description="Disordered" evidence="1">
    <location>
        <begin position="1"/>
        <end position="22"/>
    </location>
</feature>
<name>A0A067KYY5_JATCU</name>
<dbReference type="EMBL" id="KK914400">
    <property type="protein sequence ID" value="KDP37475.1"/>
    <property type="molecule type" value="Genomic_DNA"/>
</dbReference>
<reference evidence="2 3" key="1">
    <citation type="journal article" date="2014" name="PLoS ONE">
        <title>Global Analysis of Gene Expression Profiles in Physic Nut (Jatropha curcas L.) Seedlings Exposed to Salt Stress.</title>
        <authorList>
            <person name="Zhang L."/>
            <person name="Zhang C."/>
            <person name="Wu P."/>
            <person name="Chen Y."/>
            <person name="Li M."/>
            <person name="Jiang H."/>
            <person name="Wu G."/>
        </authorList>
    </citation>
    <scope>NUCLEOTIDE SEQUENCE [LARGE SCALE GENOMIC DNA]</scope>
    <source>
        <strain evidence="3">cv. GZQX0401</strain>
        <tissue evidence="2">Young leaves</tissue>
    </source>
</reference>
<gene>
    <name evidence="2" type="ORF">JCGZ_06915</name>
</gene>
<keyword evidence="3" id="KW-1185">Reference proteome</keyword>
<accession>A0A067KYY5</accession>
<organism evidence="2 3">
    <name type="scientific">Jatropha curcas</name>
    <name type="common">Barbados nut</name>
    <dbReference type="NCBI Taxonomy" id="180498"/>
    <lineage>
        <taxon>Eukaryota</taxon>
        <taxon>Viridiplantae</taxon>
        <taxon>Streptophyta</taxon>
        <taxon>Embryophyta</taxon>
        <taxon>Tracheophyta</taxon>
        <taxon>Spermatophyta</taxon>
        <taxon>Magnoliopsida</taxon>
        <taxon>eudicotyledons</taxon>
        <taxon>Gunneridae</taxon>
        <taxon>Pentapetalae</taxon>
        <taxon>rosids</taxon>
        <taxon>fabids</taxon>
        <taxon>Malpighiales</taxon>
        <taxon>Euphorbiaceae</taxon>
        <taxon>Crotonoideae</taxon>
        <taxon>Jatropheae</taxon>
        <taxon>Jatropha</taxon>
    </lineage>
</organism>
<dbReference type="AlphaFoldDB" id="A0A067KYY5"/>